<dbReference type="GO" id="GO:0005737">
    <property type="term" value="C:cytoplasm"/>
    <property type="evidence" value="ECO:0007669"/>
    <property type="project" value="TreeGrafter"/>
</dbReference>
<gene>
    <name evidence="8" type="ORF">BSTOLATCC_MIC46577</name>
</gene>
<dbReference type="Proteomes" id="UP001162131">
    <property type="component" value="Unassembled WGS sequence"/>
</dbReference>
<evidence type="ECO:0000313" key="9">
    <source>
        <dbReference type="Proteomes" id="UP001162131"/>
    </source>
</evidence>
<sequence length="385" mass="45792">MAVAIKPHEAFRVQVVLRDCVKKLQFLGTVMQTLKSEGRDDATELMGDEISRIISEQRSLEQQYAQRVKERSSLTGIANKQKSLEVKDKIKEIANALRENTRHLCRVLKDNPNLQDNLLKIERDRQQLVVVLEDLMNDMFSMNYHSFAYKVTEELQLQDLLGKKKQQEKETSTNAKQLQEDYKKELQEYQNETKEAQLEIQRRRDELAEAKKAQSFQVKYKDKDLNANFGSQYRGYQEEEKQWLDQIEDLKKKKEMELKVHQRLSAFMEKGRVNTQKDIEEWKQKKESDVKDLVLRINQISTKKENAKKKLEALTEEIESEKKRLTEKEREEKEREDMLREEREDNERKYKACQVLAREFLKYKEIMSKLRPKKKKGVKKGKKTA</sequence>
<comment type="caution">
    <text evidence="8">The sequence shown here is derived from an EMBL/GenBank/DDBJ whole genome shotgun (WGS) entry which is preliminary data.</text>
</comment>
<keyword evidence="5" id="KW-0966">Cell projection</keyword>
<dbReference type="PANTHER" id="PTHR14871:SF1">
    <property type="entry name" value="DYNEIN REGULATORY COMPLEX PROTEIN 9"/>
    <property type="match status" value="1"/>
</dbReference>
<dbReference type="GO" id="GO:0031514">
    <property type="term" value="C:motile cilium"/>
    <property type="evidence" value="ECO:0007669"/>
    <property type="project" value="TreeGrafter"/>
</dbReference>
<evidence type="ECO:0000256" key="3">
    <source>
        <dbReference type="ARBA" id="ARBA00022490"/>
    </source>
</evidence>
<evidence type="ECO:0008006" key="10">
    <source>
        <dbReference type="Google" id="ProtNLM"/>
    </source>
</evidence>
<dbReference type="GO" id="GO:0005856">
    <property type="term" value="C:cytoskeleton"/>
    <property type="evidence" value="ECO:0007669"/>
    <property type="project" value="UniProtKB-SubCell"/>
</dbReference>
<dbReference type="InterPro" id="IPR042618">
    <property type="entry name" value="IQCG"/>
</dbReference>
<keyword evidence="6" id="KW-0175">Coiled coil</keyword>
<keyword evidence="9" id="KW-1185">Reference proteome</keyword>
<feature type="region of interest" description="Disordered" evidence="7">
    <location>
        <begin position="320"/>
        <end position="345"/>
    </location>
</feature>
<accession>A0AAU9K5Y9</accession>
<feature type="coiled-coil region" evidence="6">
    <location>
        <begin position="150"/>
        <end position="264"/>
    </location>
</feature>
<comment type="subcellular location">
    <subcellularLocation>
        <location evidence="2">Cell projection</location>
    </subcellularLocation>
    <subcellularLocation>
        <location evidence="1">Cytoplasm</location>
        <location evidence="1">Cytoskeleton</location>
    </subcellularLocation>
</comment>
<dbReference type="EMBL" id="CAJZBQ010000046">
    <property type="protein sequence ID" value="CAG9328580.1"/>
    <property type="molecule type" value="Genomic_DNA"/>
</dbReference>
<reference evidence="8" key="1">
    <citation type="submission" date="2021-09" db="EMBL/GenBank/DDBJ databases">
        <authorList>
            <consortium name="AG Swart"/>
            <person name="Singh M."/>
            <person name="Singh A."/>
            <person name="Seah K."/>
            <person name="Emmerich C."/>
        </authorList>
    </citation>
    <scope>NUCLEOTIDE SEQUENCE</scope>
    <source>
        <strain evidence="8">ATCC30299</strain>
    </source>
</reference>
<evidence type="ECO:0000256" key="7">
    <source>
        <dbReference type="SAM" id="MobiDB-lite"/>
    </source>
</evidence>
<name>A0AAU9K5Y9_9CILI</name>
<evidence type="ECO:0000313" key="8">
    <source>
        <dbReference type="EMBL" id="CAG9328580.1"/>
    </source>
</evidence>
<protein>
    <recommendedName>
        <fullName evidence="10">Dynein regulatory complex protein 10</fullName>
    </recommendedName>
</protein>
<keyword evidence="4" id="KW-0206">Cytoskeleton</keyword>
<evidence type="ECO:0000256" key="1">
    <source>
        <dbReference type="ARBA" id="ARBA00004245"/>
    </source>
</evidence>
<evidence type="ECO:0000256" key="2">
    <source>
        <dbReference type="ARBA" id="ARBA00004316"/>
    </source>
</evidence>
<evidence type="ECO:0000256" key="6">
    <source>
        <dbReference type="SAM" id="Coils"/>
    </source>
</evidence>
<evidence type="ECO:0000256" key="4">
    <source>
        <dbReference type="ARBA" id="ARBA00023212"/>
    </source>
</evidence>
<dbReference type="GO" id="GO:0044782">
    <property type="term" value="P:cilium organization"/>
    <property type="evidence" value="ECO:0007669"/>
    <property type="project" value="TreeGrafter"/>
</dbReference>
<proteinExistence type="predicted"/>
<dbReference type="PANTHER" id="PTHR14871">
    <property type="entry name" value="DYNEIN REGULATORY COMPLEX PROTEIN 9"/>
    <property type="match status" value="1"/>
</dbReference>
<organism evidence="8 9">
    <name type="scientific">Blepharisma stoltei</name>
    <dbReference type="NCBI Taxonomy" id="1481888"/>
    <lineage>
        <taxon>Eukaryota</taxon>
        <taxon>Sar</taxon>
        <taxon>Alveolata</taxon>
        <taxon>Ciliophora</taxon>
        <taxon>Postciliodesmatophora</taxon>
        <taxon>Heterotrichea</taxon>
        <taxon>Heterotrichida</taxon>
        <taxon>Blepharismidae</taxon>
        <taxon>Blepharisma</taxon>
    </lineage>
</organism>
<dbReference type="AlphaFoldDB" id="A0AAU9K5Y9"/>
<evidence type="ECO:0000256" key="5">
    <source>
        <dbReference type="ARBA" id="ARBA00023273"/>
    </source>
</evidence>
<keyword evidence="3" id="KW-0963">Cytoplasm</keyword>